<dbReference type="PANTHER" id="PTHR11010">
    <property type="entry name" value="PROTEASE S28 PRO-X CARBOXYPEPTIDASE-RELATED"/>
    <property type="match status" value="1"/>
</dbReference>
<feature type="signal peptide" evidence="5">
    <location>
        <begin position="1"/>
        <end position="22"/>
    </location>
</feature>
<gene>
    <name evidence="6" type="ORF">IV203_016539</name>
</gene>
<protein>
    <submittedName>
        <fullName evidence="6">Serine carboxypeptidase S28</fullName>
    </submittedName>
</protein>
<dbReference type="GO" id="GO:0008239">
    <property type="term" value="F:dipeptidyl-peptidase activity"/>
    <property type="evidence" value="ECO:0007669"/>
    <property type="project" value="TreeGrafter"/>
</dbReference>
<reference evidence="6" key="1">
    <citation type="journal article" date="2021" name="Sci. Rep.">
        <title>Diploid genomic architecture of Nitzschia inconspicua, an elite biomass production diatom.</title>
        <authorList>
            <person name="Oliver A."/>
            <person name="Podell S."/>
            <person name="Pinowska A."/>
            <person name="Traller J.C."/>
            <person name="Smith S.R."/>
            <person name="McClure R."/>
            <person name="Beliaev A."/>
            <person name="Bohutskyi P."/>
            <person name="Hill E.A."/>
            <person name="Rabines A."/>
            <person name="Zheng H."/>
            <person name="Allen L.Z."/>
            <person name="Kuo A."/>
            <person name="Grigoriev I.V."/>
            <person name="Allen A.E."/>
            <person name="Hazlebeck D."/>
            <person name="Allen E.E."/>
        </authorList>
    </citation>
    <scope>NUCLEOTIDE SEQUENCE</scope>
    <source>
        <strain evidence="6">Hildebrandi</strain>
    </source>
</reference>
<keyword evidence="4" id="KW-0325">Glycoprotein</keyword>
<dbReference type="EMBL" id="JAGRRH010000020">
    <property type="protein sequence ID" value="KAG7347834.1"/>
    <property type="molecule type" value="Genomic_DNA"/>
</dbReference>
<evidence type="ECO:0000256" key="4">
    <source>
        <dbReference type="ARBA" id="ARBA00023180"/>
    </source>
</evidence>
<dbReference type="PANTHER" id="PTHR11010:SF117">
    <property type="entry name" value="SERINE PROTEASE 16"/>
    <property type="match status" value="1"/>
</dbReference>
<accession>A0A9K3PK20</accession>
<evidence type="ECO:0000313" key="6">
    <source>
        <dbReference type="EMBL" id="KAG7347834.1"/>
    </source>
</evidence>
<dbReference type="AlphaFoldDB" id="A0A9K3PK20"/>
<dbReference type="GO" id="GO:0004180">
    <property type="term" value="F:carboxypeptidase activity"/>
    <property type="evidence" value="ECO:0007669"/>
    <property type="project" value="UniProtKB-KW"/>
</dbReference>
<dbReference type="GO" id="GO:0070008">
    <property type="term" value="F:serine-type exopeptidase activity"/>
    <property type="evidence" value="ECO:0007669"/>
    <property type="project" value="InterPro"/>
</dbReference>
<evidence type="ECO:0000256" key="1">
    <source>
        <dbReference type="ARBA" id="ARBA00022670"/>
    </source>
</evidence>
<keyword evidence="7" id="KW-1185">Reference proteome</keyword>
<dbReference type="Pfam" id="PF05577">
    <property type="entry name" value="Peptidase_S28"/>
    <property type="match status" value="1"/>
</dbReference>
<feature type="chain" id="PRO_5039892980" evidence="5">
    <location>
        <begin position="23"/>
        <end position="574"/>
    </location>
</feature>
<sequence>MTKRLLTWSVLAYLHGHRLVSGLPEMRYRDVLQARNKFVENDLARRYYDTTNTYSDVEELYMTQPLDHFDATNEATYQQRYFVSYRHDQSSSLPILNLLCVGGEGPGFDKSVLVDSVHCTGDMLEVAKRIASHDRCNVHLYALEHRYYGKSYPTFEDGSSPLTTANLKYHSSLQALEDLVHFVRKINQETNSADATWITFGGSYPGMMSLYARYKYPHLIFAAVSSSAPIQAQVDFAGYKARQGWDLAYQKVGGSCECHRIVTVGHEQSVALLMQTNSTDGALELATKFNLCDPSTVLTKRRNQEMFLGDGMINIPAQNNDPSCTRDELCNIEGLCDYMIHQLKMISAPTTNIQHDDDAPNYPELEVLAKVSRKQQQFAARRRHHQQHDDNLWEYCLSVDFDAMLKEVTNTVVDDFGWRSWLYQTCSEFGFYQTCGDDCPFASHFHKIDMDLEICEKAFNITNVYDNVQATLDRYGGRDIVRTDASRILSINGNVDPWSVLSLSDKDETKYSLPIKGAEGASHHFWTHPVKDTDAPEVAQAREYIYSVVMNWIGMEPDAEITLQQAAFKTSATS</sequence>
<keyword evidence="1" id="KW-0645">Protease</keyword>
<keyword evidence="6" id="KW-0121">Carboxypeptidase</keyword>
<dbReference type="InterPro" id="IPR008758">
    <property type="entry name" value="Peptidase_S28"/>
</dbReference>
<keyword evidence="3" id="KW-0378">Hydrolase</keyword>
<evidence type="ECO:0000256" key="3">
    <source>
        <dbReference type="ARBA" id="ARBA00022801"/>
    </source>
</evidence>
<dbReference type="Proteomes" id="UP000693970">
    <property type="component" value="Unassembled WGS sequence"/>
</dbReference>
<reference evidence="6" key="2">
    <citation type="submission" date="2021-04" db="EMBL/GenBank/DDBJ databases">
        <authorList>
            <person name="Podell S."/>
        </authorList>
    </citation>
    <scope>NUCLEOTIDE SEQUENCE</scope>
    <source>
        <strain evidence="6">Hildebrandi</strain>
    </source>
</reference>
<organism evidence="6 7">
    <name type="scientific">Nitzschia inconspicua</name>
    <dbReference type="NCBI Taxonomy" id="303405"/>
    <lineage>
        <taxon>Eukaryota</taxon>
        <taxon>Sar</taxon>
        <taxon>Stramenopiles</taxon>
        <taxon>Ochrophyta</taxon>
        <taxon>Bacillariophyta</taxon>
        <taxon>Bacillariophyceae</taxon>
        <taxon>Bacillariophycidae</taxon>
        <taxon>Bacillariales</taxon>
        <taxon>Bacillariaceae</taxon>
        <taxon>Nitzschia</taxon>
    </lineage>
</organism>
<name>A0A9K3PK20_9STRA</name>
<proteinExistence type="predicted"/>
<evidence type="ECO:0000256" key="2">
    <source>
        <dbReference type="ARBA" id="ARBA00022729"/>
    </source>
</evidence>
<dbReference type="GO" id="GO:0006508">
    <property type="term" value="P:proteolysis"/>
    <property type="evidence" value="ECO:0007669"/>
    <property type="project" value="UniProtKB-KW"/>
</dbReference>
<evidence type="ECO:0000256" key="5">
    <source>
        <dbReference type="SAM" id="SignalP"/>
    </source>
</evidence>
<evidence type="ECO:0000313" key="7">
    <source>
        <dbReference type="Proteomes" id="UP000693970"/>
    </source>
</evidence>
<dbReference type="OrthoDB" id="1735038at2759"/>
<comment type="caution">
    <text evidence="6">The sequence shown here is derived from an EMBL/GenBank/DDBJ whole genome shotgun (WGS) entry which is preliminary data.</text>
</comment>
<keyword evidence="2 5" id="KW-0732">Signal</keyword>